<dbReference type="InterPro" id="IPR015915">
    <property type="entry name" value="Kelch-typ_b-propeller"/>
</dbReference>
<reference evidence="4 5" key="1">
    <citation type="submission" date="2020-02" db="EMBL/GenBank/DDBJ databases">
        <title>Draft genome sequence of Haematococcus lacustris strain NIES-144.</title>
        <authorList>
            <person name="Morimoto D."/>
            <person name="Nakagawa S."/>
            <person name="Yoshida T."/>
            <person name="Sawayama S."/>
        </authorList>
    </citation>
    <scope>NUCLEOTIDE SEQUENCE [LARGE SCALE GENOMIC DNA]</scope>
    <source>
        <strain evidence="4 5">NIES-144</strain>
    </source>
</reference>
<gene>
    <name evidence="4" type="ORF">HaLaN_30400</name>
</gene>
<keyword evidence="1" id="KW-0880">Kelch repeat</keyword>
<protein>
    <submittedName>
        <fullName evidence="4">ACB domain-containing protein</fullName>
    </submittedName>
</protein>
<evidence type="ECO:0000256" key="3">
    <source>
        <dbReference type="SAM" id="Coils"/>
    </source>
</evidence>
<keyword evidence="3" id="KW-0175">Coiled coil</keyword>
<evidence type="ECO:0000256" key="1">
    <source>
        <dbReference type="ARBA" id="ARBA00022441"/>
    </source>
</evidence>
<feature type="non-terminal residue" evidence="4">
    <location>
        <position position="1"/>
    </location>
</feature>
<accession>A0A6A0AFE3</accession>
<name>A0A6A0AFE3_HAELA</name>
<comment type="caution">
    <text evidence="4">The sequence shown here is derived from an EMBL/GenBank/DDBJ whole genome shotgun (WGS) entry which is preliminary data.</text>
</comment>
<evidence type="ECO:0000313" key="5">
    <source>
        <dbReference type="Proteomes" id="UP000485058"/>
    </source>
</evidence>
<feature type="coiled-coil region" evidence="3">
    <location>
        <begin position="245"/>
        <end position="284"/>
    </location>
</feature>
<dbReference type="AlphaFoldDB" id="A0A6A0AFE3"/>
<proteinExistence type="predicted"/>
<dbReference type="EMBL" id="BLLF01005573">
    <property type="protein sequence ID" value="GFH31368.1"/>
    <property type="molecule type" value="Genomic_DNA"/>
</dbReference>
<organism evidence="4 5">
    <name type="scientific">Haematococcus lacustris</name>
    <name type="common">Green alga</name>
    <name type="synonym">Haematococcus pluvialis</name>
    <dbReference type="NCBI Taxonomy" id="44745"/>
    <lineage>
        <taxon>Eukaryota</taxon>
        <taxon>Viridiplantae</taxon>
        <taxon>Chlorophyta</taxon>
        <taxon>core chlorophytes</taxon>
        <taxon>Chlorophyceae</taxon>
        <taxon>CS clade</taxon>
        <taxon>Chlamydomonadales</taxon>
        <taxon>Haematococcaceae</taxon>
        <taxon>Haematococcus</taxon>
    </lineage>
</organism>
<dbReference type="PANTHER" id="PTHR46093:SF3">
    <property type="entry name" value="ACYL-COA-BINDING DOMAIN-CONTAINING PROTEIN 4"/>
    <property type="match status" value="1"/>
</dbReference>
<keyword evidence="5" id="KW-1185">Reference proteome</keyword>
<evidence type="ECO:0000313" key="4">
    <source>
        <dbReference type="EMBL" id="GFH31368.1"/>
    </source>
</evidence>
<dbReference type="Proteomes" id="UP000485058">
    <property type="component" value="Unassembled WGS sequence"/>
</dbReference>
<evidence type="ECO:0000256" key="2">
    <source>
        <dbReference type="ARBA" id="ARBA00022737"/>
    </source>
</evidence>
<dbReference type="Gene3D" id="2.120.10.80">
    <property type="entry name" value="Kelch-type beta propeller"/>
    <property type="match status" value="1"/>
</dbReference>
<dbReference type="SUPFAM" id="SSF117281">
    <property type="entry name" value="Kelch motif"/>
    <property type="match status" value="1"/>
</dbReference>
<dbReference type="PANTHER" id="PTHR46093">
    <property type="entry name" value="ACYL-COA-BINDING DOMAIN-CONTAINING PROTEIN 5"/>
    <property type="match status" value="1"/>
</dbReference>
<sequence length="301" mass="31133">AAVLPVLPASSYAKELSWVQLPTAATGSSEARRPCPRYEHGAALVGHRLYVVAGNYAGHTVTVWGSKLYIMGGHAKGKAQTSGLPVYVYDTADNTLATLINGRVWVFGGEDSGRRPLAHAAAAYLDRYLLIFGGGSTATCYADVAVLDTEVVFPGGGTCAAWLSVSVIGHKVSPRAGHSGAVVGSAWYVVGGGNNIKELAAAQKQAEVAVSEAAAAKEGAAHELALLRKQLATCQAQLDMAARAVEEARGASQRESSRVMRLEAEAAELQRRLAVQEAAEAAAKKGSGGLWGFIAGSSTAS</sequence>
<keyword evidence="2" id="KW-0677">Repeat</keyword>